<keyword evidence="2" id="KW-1185">Reference proteome</keyword>
<accession>A0ACD4VQM9</accession>
<reference evidence="1" key="1">
    <citation type="submission" date="2023-03" db="EMBL/GenBank/DDBJ databases">
        <title>Genome sequence of Brevundimonas nasdae SJTX8.</title>
        <authorList>
            <person name="Liang R."/>
        </authorList>
    </citation>
    <scope>NUCLEOTIDE SEQUENCE</scope>
    <source>
        <strain evidence="1">X8</strain>
    </source>
</reference>
<gene>
    <name evidence="1" type="ORF">PZA08_14430</name>
</gene>
<protein>
    <submittedName>
        <fullName evidence="1">Uncharacterized protein</fullName>
    </submittedName>
</protein>
<organism evidence="1 2">
    <name type="scientific">Brevundimonas nasdae</name>
    <dbReference type="NCBI Taxonomy" id="172043"/>
    <lineage>
        <taxon>Bacteria</taxon>
        <taxon>Pseudomonadati</taxon>
        <taxon>Pseudomonadota</taxon>
        <taxon>Alphaproteobacteria</taxon>
        <taxon>Caulobacterales</taxon>
        <taxon>Caulobacteraceae</taxon>
        <taxon>Brevundimonas</taxon>
    </lineage>
</organism>
<sequence length="97" mass="10926">MPIFCARFYRGDDDDNPDNRISLSPNDEAAAVEDLKQVLVQHFEDEKPDGPTEAILFTVGVDGVVKDRRRFSLRPDGVVEVPLEGPDRGRTQRSSHF</sequence>
<name>A0ACD4VQM9_9CAUL</name>
<evidence type="ECO:0000313" key="2">
    <source>
        <dbReference type="Proteomes" id="UP001302493"/>
    </source>
</evidence>
<evidence type="ECO:0000313" key="1">
    <source>
        <dbReference type="EMBL" id="WOB78480.1"/>
    </source>
</evidence>
<dbReference type="EMBL" id="CP119180">
    <property type="protein sequence ID" value="WOB78480.1"/>
    <property type="molecule type" value="Genomic_DNA"/>
</dbReference>
<dbReference type="Proteomes" id="UP001302493">
    <property type="component" value="Chromosome"/>
</dbReference>
<proteinExistence type="predicted"/>